<evidence type="ECO:0000256" key="1">
    <source>
        <dbReference type="ARBA" id="ARBA00004651"/>
    </source>
</evidence>
<feature type="transmembrane region" description="Helical" evidence="7">
    <location>
        <begin position="192"/>
        <end position="214"/>
    </location>
</feature>
<evidence type="ECO:0000256" key="5">
    <source>
        <dbReference type="ARBA" id="ARBA00022989"/>
    </source>
</evidence>
<comment type="subcellular location">
    <subcellularLocation>
        <location evidence="1 7">Cell membrane</location>
        <topology evidence="1 7">Multi-pass membrane protein</topology>
    </subcellularLocation>
</comment>
<evidence type="ECO:0000256" key="6">
    <source>
        <dbReference type="ARBA" id="ARBA00023136"/>
    </source>
</evidence>
<organism evidence="9 10">
    <name type="scientific">Paenibacillus chartarius</name>
    <dbReference type="NCBI Taxonomy" id="747481"/>
    <lineage>
        <taxon>Bacteria</taxon>
        <taxon>Bacillati</taxon>
        <taxon>Bacillota</taxon>
        <taxon>Bacilli</taxon>
        <taxon>Bacillales</taxon>
        <taxon>Paenibacillaceae</taxon>
        <taxon>Paenibacillus</taxon>
    </lineage>
</organism>
<feature type="transmembrane region" description="Helical" evidence="7">
    <location>
        <begin position="135"/>
        <end position="154"/>
    </location>
</feature>
<feature type="transmembrane region" description="Helical" evidence="7">
    <location>
        <begin position="73"/>
        <end position="93"/>
    </location>
</feature>
<dbReference type="EMBL" id="JBHLWN010000107">
    <property type="protein sequence ID" value="MFC0216043.1"/>
    <property type="molecule type" value="Genomic_DNA"/>
</dbReference>
<dbReference type="InterPro" id="IPR000515">
    <property type="entry name" value="MetI-like"/>
</dbReference>
<feature type="transmembrane region" description="Helical" evidence="7">
    <location>
        <begin position="7"/>
        <end position="28"/>
    </location>
</feature>
<keyword evidence="6 7" id="KW-0472">Membrane</keyword>
<feature type="domain" description="ABC transmembrane type-1" evidence="8">
    <location>
        <begin position="67"/>
        <end position="259"/>
    </location>
</feature>
<dbReference type="InterPro" id="IPR050901">
    <property type="entry name" value="BP-dep_ABC_trans_perm"/>
</dbReference>
<accession>A0ABV6DTQ4</accession>
<keyword evidence="3" id="KW-1003">Cell membrane</keyword>
<dbReference type="CDD" id="cd06261">
    <property type="entry name" value="TM_PBP2"/>
    <property type="match status" value="1"/>
</dbReference>
<dbReference type="PANTHER" id="PTHR32243">
    <property type="entry name" value="MALTOSE TRANSPORT SYSTEM PERMEASE-RELATED"/>
    <property type="match status" value="1"/>
</dbReference>
<evidence type="ECO:0000313" key="9">
    <source>
        <dbReference type="EMBL" id="MFC0216043.1"/>
    </source>
</evidence>
<evidence type="ECO:0000256" key="4">
    <source>
        <dbReference type="ARBA" id="ARBA00022692"/>
    </source>
</evidence>
<dbReference type="Proteomes" id="UP001589776">
    <property type="component" value="Unassembled WGS sequence"/>
</dbReference>
<reference evidence="9 10" key="1">
    <citation type="submission" date="2024-09" db="EMBL/GenBank/DDBJ databases">
        <authorList>
            <person name="Sun Q."/>
            <person name="Mori K."/>
        </authorList>
    </citation>
    <scope>NUCLEOTIDE SEQUENCE [LARGE SCALE GENOMIC DNA]</scope>
    <source>
        <strain evidence="9 10">CCM 7759</strain>
    </source>
</reference>
<feature type="transmembrane region" description="Helical" evidence="7">
    <location>
        <begin position="105"/>
        <end position="129"/>
    </location>
</feature>
<name>A0ABV6DTQ4_9BACL</name>
<evidence type="ECO:0000313" key="10">
    <source>
        <dbReference type="Proteomes" id="UP001589776"/>
    </source>
</evidence>
<dbReference type="RefSeq" id="WP_377473821.1">
    <property type="nucleotide sequence ID" value="NZ_JBHLWN010000107.1"/>
</dbReference>
<comment type="caution">
    <text evidence="9">The sequence shown here is derived from an EMBL/GenBank/DDBJ whole genome shotgun (WGS) entry which is preliminary data.</text>
</comment>
<dbReference type="InterPro" id="IPR035906">
    <property type="entry name" value="MetI-like_sf"/>
</dbReference>
<dbReference type="PROSITE" id="PS50928">
    <property type="entry name" value="ABC_TM1"/>
    <property type="match status" value="1"/>
</dbReference>
<dbReference type="SUPFAM" id="SSF161098">
    <property type="entry name" value="MetI-like"/>
    <property type="match status" value="1"/>
</dbReference>
<feature type="transmembrane region" description="Helical" evidence="7">
    <location>
        <begin position="238"/>
        <end position="259"/>
    </location>
</feature>
<gene>
    <name evidence="9" type="ORF">ACFFK0_26950</name>
</gene>
<proteinExistence type="inferred from homology"/>
<evidence type="ECO:0000256" key="7">
    <source>
        <dbReference type="RuleBase" id="RU363032"/>
    </source>
</evidence>
<dbReference type="PANTHER" id="PTHR32243:SF34">
    <property type="entry name" value="GALACTOOLIGOSACCHARIDES TRANSPORT SYSTEM PERMEASE PROTEIN GANQ"/>
    <property type="match status" value="1"/>
</dbReference>
<sequence length="274" mass="30700">MKPRLLFTYAILTVVSLVSLYPTLWIVLSSFKIGNSLYSETLLPEGLTLEHYAALLSGQKYNYPFWFFNTLKVAFFSTLFGTFLTLLGSYAIARFRFIGRKYGLMGLLVLNMFPGFMSMIAIYVLLLQLDLLNSHWALILVYSSGAFLSNVFVAKGFYDTIPQSLDEAARIDGASNWQVFTRIMIPLSRPMLTYVSLVIFNGAWIDFIFAKLILRTGDKTTLAIGLYDMVNQFNSTDFTVFAAGAVLLAVPIVVLFIWLQRFLIDGLTAGAAKG</sequence>
<keyword evidence="10" id="KW-1185">Reference proteome</keyword>
<evidence type="ECO:0000259" key="8">
    <source>
        <dbReference type="PROSITE" id="PS50928"/>
    </source>
</evidence>
<keyword evidence="2 7" id="KW-0813">Transport</keyword>
<keyword evidence="5 7" id="KW-1133">Transmembrane helix</keyword>
<dbReference type="Gene3D" id="1.10.3720.10">
    <property type="entry name" value="MetI-like"/>
    <property type="match status" value="1"/>
</dbReference>
<evidence type="ECO:0000256" key="3">
    <source>
        <dbReference type="ARBA" id="ARBA00022475"/>
    </source>
</evidence>
<keyword evidence="4 7" id="KW-0812">Transmembrane</keyword>
<comment type="similarity">
    <text evidence="7">Belongs to the binding-protein-dependent transport system permease family.</text>
</comment>
<dbReference type="Pfam" id="PF00528">
    <property type="entry name" value="BPD_transp_1"/>
    <property type="match status" value="1"/>
</dbReference>
<evidence type="ECO:0000256" key="2">
    <source>
        <dbReference type="ARBA" id="ARBA00022448"/>
    </source>
</evidence>
<protein>
    <submittedName>
        <fullName evidence="9">Sugar ABC transporter permease</fullName>
    </submittedName>
</protein>